<dbReference type="OrthoDB" id="9765926at2"/>
<evidence type="ECO:0000313" key="2">
    <source>
        <dbReference type="Proteomes" id="UP000321721"/>
    </source>
</evidence>
<accession>A0A5C6RUM9</accession>
<dbReference type="NCBIfam" id="TIGR04131">
    <property type="entry name" value="Bac_Flav_CTERM"/>
    <property type="match status" value="1"/>
</dbReference>
<proteinExistence type="predicted"/>
<sequence>MTYLKHLYIKILYIVLLSFCIQLKGFSQDIGILSSTSPISGCELSNNETVTVVIFNFGTPFSGSFDVNYQINGGVIVTENISIPSFPSFSTYSYTFASNADLSIANSYEFKFFTSLAGDLNINNDTIYDTIISDTLSYGGIINSSQSVCLSGNNGQLILNNFIGNVQNWEYSINNGSVWLNISDTSDTISYNNITQETWYRAIVSNEFCPQDTSSIAIISIDSISIGGNISGSTTICVPPNSGSLSLTNEKGTILDWEYSLNGGSSWLGLSNTNNIYNYLNQPSTYLYRAVIQNGNCEITYSDTAEVIVLNGANGGSTSPTSQTVCIGTNSGDISLNDYSGAIQNWETSVDNGANWTTINDTSSLLSFTNISQDTWYRAIVAGCNSDTSSIAIVTIENNPIGGSLSSDTIVCEGVNSGTLILNGYVGNIIDWENSINGGLSWTSLGTTSNTFTFNNLNTITFFRAIVGNSSCSNVYSDTLTVIVDANPNAGTISGSNNVCANQNSGNLITNGNTGSIYDWEFSIDNGLTWNSLGNTTTSNSFNNLNQTTVYQLIATNGVCANDTSQFTINVDSVSNSGTLFSSDSICYNSSNLIYLNSYLGTITDWEFSIDNGSTWNSVNNNSDSIILTNITNHTDYRALVKNGVCAIDTSNMISLTIYPFNIYSNSDTTIELGSSANLYASGGLFYSWSPTSNLESPNKSSTIATPETTTLYTVSIIDNYGCIYQDSVLISVDSFNDSPIIISDLITANNDGFNDTWNIINIENYPETSVRVFNTSGNLIYESADYKNEWKGTWNGKQLPDGTYYYIIELKNEEQLHKGFVTIISVE</sequence>
<organism evidence="1 2">
    <name type="scientific">Vicingus serpentipes</name>
    <dbReference type="NCBI Taxonomy" id="1926625"/>
    <lineage>
        <taxon>Bacteria</taxon>
        <taxon>Pseudomonadati</taxon>
        <taxon>Bacteroidota</taxon>
        <taxon>Flavobacteriia</taxon>
        <taxon>Flavobacteriales</taxon>
        <taxon>Vicingaceae</taxon>
        <taxon>Vicingus</taxon>
    </lineage>
</organism>
<dbReference type="InterPro" id="IPR026341">
    <property type="entry name" value="T9SS_type_B"/>
</dbReference>
<dbReference type="EMBL" id="VOOS01000002">
    <property type="protein sequence ID" value="TXB66206.1"/>
    <property type="molecule type" value="Genomic_DNA"/>
</dbReference>
<dbReference type="RefSeq" id="WP_147099757.1">
    <property type="nucleotide sequence ID" value="NZ_VOOS01000002.1"/>
</dbReference>
<reference evidence="1 2" key="1">
    <citation type="submission" date="2019-08" db="EMBL/GenBank/DDBJ databases">
        <title>Genome of Vicingus serpentipes NCIMB 15042.</title>
        <authorList>
            <person name="Bowman J.P."/>
        </authorList>
    </citation>
    <scope>NUCLEOTIDE SEQUENCE [LARGE SCALE GENOMIC DNA]</scope>
    <source>
        <strain evidence="1 2">NCIMB 15042</strain>
    </source>
</reference>
<name>A0A5C6RUM9_9FLAO</name>
<dbReference type="AlphaFoldDB" id="A0A5C6RUM9"/>
<dbReference type="Pfam" id="PF13585">
    <property type="entry name" value="CHU_C"/>
    <property type="match status" value="1"/>
</dbReference>
<comment type="caution">
    <text evidence="1">The sequence shown here is derived from an EMBL/GenBank/DDBJ whole genome shotgun (WGS) entry which is preliminary data.</text>
</comment>
<evidence type="ECO:0000313" key="1">
    <source>
        <dbReference type="EMBL" id="TXB66206.1"/>
    </source>
</evidence>
<gene>
    <name evidence="1" type="ORF">FRY74_06430</name>
</gene>
<protein>
    <submittedName>
        <fullName evidence="1">Gliding motility-associated C-terminal domain-containing protein</fullName>
    </submittedName>
</protein>
<dbReference type="Proteomes" id="UP000321721">
    <property type="component" value="Unassembled WGS sequence"/>
</dbReference>
<keyword evidence="2" id="KW-1185">Reference proteome</keyword>